<reference evidence="1" key="1">
    <citation type="journal article" date="2021" name="Nat. Commun.">
        <title>Genetic determinants of endophytism in the Arabidopsis root mycobiome.</title>
        <authorList>
            <person name="Mesny F."/>
            <person name="Miyauchi S."/>
            <person name="Thiergart T."/>
            <person name="Pickel B."/>
            <person name="Atanasova L."/>
            <person name="Karlsson M."/>
            <person name="Huettel B."/>
            <person name="Barry K.W."/>
            <person name="Haridas S."/>
            <person name="Chen C."/>
            <person name="Bauer D."/>
            <person name="Andreopoulos W."/>
            <person name="Pangilinan J."/>
            <person name="LaButti K."/>
            <person name="Riley R."/>
            <person name="Lipzen A."/>
            <person name="Clum A."/>
            <person name="Drula E."/>
            <person name="Henrissat B."/>
            <person name="Kohler A."/>
            <person name="Grigoriev I.V."/>
            <person name="Martin F.M."/>
            <person name="Hacquard S."/>
        </authorList>
    </citation>
    <scope>NUCLEOTIDE SEQUENCE</scope>
    <source>
        <strain evidence="1">MPI-CAGE-AT-0021</strain>
    </source>
</reference>
<organism evidence="1 2">
    <name type="scientific">Dactylonectria estremocensis</name>
    <dbReference type="NCBI Taxonomy" id="1079267"/>
    <lineage>
        <taxon>Eukaryota</taxon>
        <taxon>Fungi</taxon>
        <taxon>Dikarya</taxon>
        <taxon>Ascomycota</taxon>
        <taxon>Pezizomycotina</taxon>
        <taxon>Sordariomycetes</taxon>
        <taxon>Hypocreomycetidae</taxon>
        <taxon>Hypocreales</taxon>
        <taxon>Nectriaceae</taxon>
        <taxon>Dactylonectria</taxon>
    </lineage>
</organism>
<keyword evidence="2" id="KW-1185">Reference proteome</keyword>
<protein>
    <submittedName>
        <fullName evidence="1">Uncharacterized protein</fullName>
    </submittedName>
</protein>
<evidence type="ECO:0000313" key="2">
    <source>
        <dbReference type="Proteomes" id="UP000717696"/>
    </source>
</evidence>
<accession>A0A9P9I7F8</accession>
<dbReference type="OrthoDB" id="3561681at2759"/>
<proteinExistence type="predicted"/>
<sequence>MVWTWDKTTTRTIGILIQRREHAFHDFCNVLAVYAEFVYTAYLLCFVCSLYQLHLFDASTEDCTGFGPTQSGGKGPQNMLHDLDRMILTTWSQNVGEVMGNFDNKMHHQRAARQMIQAINGNKGFQRKAPTQYWTGLALNL</sequence>
<name>A0A9P9I7F8_9HYPO</name>
<evidence type="ECO:0000313" key="1">
    <source>
        <dbReference type="EMBL" id="KAH7109234.1"/>
    </source>
</evidence>
<dbReference type="EMBL" id="JAGMUU010000075">
    <property type="protein sequence ID" value="KAH7109234.1"/>
    <property type="molecule type" value="Genomic_DNA"/>
</dbReference>
<dbReference type="Proteomes" id="UP000717696">
    <property type="component" value="Unassembled WGS sequence"/>
</dbReference>
<gene>
    <name evidence="1" type="ORF">B0J13DRAFT_579190</name>
</gene>
<dbReference type="AlphaFoldDB" id="A0A9P9I7F8"/>
<comment type="caution">
    <text evidence="1">The sequence shown here is derived from an EMBL/GenBank/DDBJ whole genome shotgun (WGS) entry which is preliminary data.</text>
</comment>